<keyword evidence="2" id="KW-1185">Reference proteome</keyword>
<accession>A0A371CN29</accession>
<gene>
    <name evidence="1" type="ORF">OH76DRAFT_190449</name>
</gene>
<protein>
    <submittedName>
        <fullName evidence="1">Uncharacterized protein</fullName>
    </submittedName>
</protein>
<organism evidence="1 2">
    <name type="scientific">Lentinus brumalis</name>
    <dbReference type="NCBI Taxonomy" id="2498619"/>
    <lineage>
        <taxon>Eukaryota</taxon>
        <taxon>Fungi</taxon>
        <taxon>Dikarya</taxon>
        <taxon>Basidiomycota</taxon>
        <taxon>Agaricomycotina</taxon>
        <taxon>Agaricomycetes</taxon>
        <taxon>Polyporales</taxon>
        <taxon>Polyporaceae</taxon>
        <taxon>Lentinus</taxon>
    </lineage>
</organism>
<sequence>MIELVTSGCPSIGSQVLRRQSSSLSSLLLLVSLGTQSTGLSCGIGAPSSTVRGWEKRFSIVPAQHEASGQKCAGMHMLRCSETGGCVRCAPFLPRPVILLPSWKSTPS</sequence>
<evidence type="ECO:0000313" key="1">
    <source>
        <dbReference type="EMBL" id="RDX41647.1"/>
    </source>
</evidence>
<proteinExistence type="predicted"/>
<dbReference type="AlphaFoldDB" id="A0A371CN29"/>
<name>A0A371CN29_9APHY</name>
<dbReference type="EMBL" id="KZ857506">
    <property type="protein sequence ID" value="RDX41647.1"/>
    <property type="molecule type" value="Genomic_DNA"/>
</dbReference>
<dbReference type="Proteomes" id="UP000256964">
    <property type="component" value="Unassembled WGS sequence"/>
</dbReference>
<reference evidence="1 2" key="1">
    <citation type="journal article" date="2018" name="Biotechnol. Biofuels">
        <title>Integrative visual omics of the white-rot fungus Polyporus brumalis exposes the biotechnological potential of its oxidative enzymes for delignifying raw plant biomass.</title>
        <authorList>
            <person name="Miyauchi S."/>
            <person name="Rancon A."/>
            <person name="Drula E."/>
            <person name="Hage H."/>
            <person name="Chaduli D."/>
            <person name="Favel A."/>
            <person name="Grisel S."/>
            <person name="Henrissat B."/>
            <person name="Herpoel-Gimbert I."/>
            <person name="Ruiz-Duenas F.J."/>
            <person name="Chevret D."/>
            <person name="Hainaut M."/>
            <person name="Lin J."/>
            <person name="Wang M."/>
            <person name="Pangilinan J."/>
            <person name="Lipzen A."/>
            <person name="Lesage-Meessen L."/>
            <person name="Navarro D."/>
            <person name="Riley R."/>
            <person name="Grigoriev I.V."/>
            <person name="Zhou S."/>
            <person name="Raouche S."/>
            <person name="Rosso M.N."/>
        </authorList>
    </citation>
    <scope>NUCLEOTIDE SEQUENCE [LARGE SCALE GENOMIC DNA]</scope>
    <source>
        <strain evidence="1 2">BRFM 1820</strain>
    </source>
</reference>
<evidence type="ECO:0000313" key="2">
    <source>
        <dbReference type="Proteomes" id="UP000256964"/>
    </source>
</evidence>